<dbReference type="Proteomes" id="UP001151081">
    <property type="component" value="Unassembled WGS sequence"/>
</dbReference>
<dbReference type="EMBL" id="JAGTJJ010000002">
    <property type="protein sequence ID" value="MDC3980487.1"/>
    <property type="molecule type" value="Genomic_DNA"/>
</dbReference>
<protein>
    <submittedName>
        <fullName evidence="1">Uncharacterized protein</fullName>
    </submittedName>
</protein>
<reference evidence="1 2" key="1">
    <citation type="submission" date="2021-04" db="EMBL/GenBank/DDBJ databases">
        <title>Genome analysis of Polyangium sp.</title>
        <authorList>
            <person name="Li Y."/>
            <person name="Wang J."/>
        </authorList>
    </citation>
    <scope>NUCLEOTIDE SEQUENCE [LARGE SCALE GENOMIC DNA]</scope>
    <source>
        <strain evidence="1 2">SDU14</strain>
    </source>
</reference>
<proteinExistence type="predicted"/>
<comment type="caution">
    <text evidence="1">The sequence shown here is derived from an EMBL/GenBank/DDBJ whole genome shotgun (WGS) entry which is preliminary data.</text>
</comment>
<evidence type="ECO:0000313" key="1">
    <source>
        <dbReference type="EMBL" id="MDC3980487.1"/>
    </source>
</evidence>
<organism evidence="1 2">
    <name type="scientific">Polyangium jinanense</name>
    <dbReference type="NCBI Taxonomy" id="2829994"/>
    <lineage>
        <taxon>Bacteria</taxon>
        <taxon>Pseudomonadati</taxon>
        <taxon>Myxococcota</taxon>
        <taxon>Polyangia</taxon>
        <taxon>Polyangiales</taxon>
        <taxon>Polyangiaceae</taxon>
        <taxon>Polyangium</taxon>
    </lineage>
</organism>
<dbReference type="RefSeq" id="WP_272417523.1">
    <property type="nucleotide sequence ID" value="NZ_JAGTJJ010000002.1"/>
</dbReference>
<accession>A0A9X3WY60</accession>
<sequence>MKHQVTLLGSMVMMSFAIGCGAIDAAQGEEDVASAELAQLDPGDGIWRIYTINYDNSAEFGTILVFGSSAPTGFRANYEYWYVNASNLQYLGTEDLNISYTDGTGTPPSYSNSQQFTLPAVVTWAELAEDSSSGYLYDNGNVHLRIFKNSSGITGVKWLQSIPTGSTPANLSPSGTFTVGSGTVTPGSGQVTYFVSQAL</sequence>
<dbReference type="PROSITE" id="PS51257">
    <property type="entry name" value="PROKAR_LIPOPROTEIN"/>
    <property type="match status" value="1"/>
</dbReference>
<dbReference type="AlphaFoldDB" id="A0A9X3WY60"/>
<keyword evidence="2" id="KW-1185">Reference proteome</keyword>
<gene>
    <name evidence="1" type="ORF">KEG57_08285</name>
</gene>
<name>A0A9X3WY60_9BACT</name>
<evidence type="ECO:0000313" key="2">
    <source>
        <dbReference type="Proteomes" id="UP001151081"/>
    </source>
</evidence>